<reference evidence="3" key="1">
    <citation type="journal article" date="2023" name="Mol. Phylogenet. Evol.">
        <title>Genome-scale phylogeny and comparative genomics of the fungal order Sordariales.</title>
        <authorList>
            <person name="Hensen N."/>
            <person name="Bonometti L."/>
            <person name="Westerberg I."/>
            <person name="Brannstrom I.O."/>
            <person name="Guillou S."/>
            <person name="Cros-Aarteil S."/>
            <person name="Calhoun S."/>
            <person name="Haridas S."/>
            <person name="Kuo A."/>
            <person name="Mondo S."/>
            <person name="Pangilinan J."/>
            <person name="Riley R."/>
            <person name="LaButti K."/>
            <person name="Andreopoulos B."/>
            <person name="Lipzen A."/>
            <person name="Chen C."/>
            <person name="Yan M."/>
            <person name="Daum C."/>
            <person name="Ng V."/>
            <person name="Clum A."/>
            <person name="Steindorff A."/>
            <person name="Ohm R.A."/>
            <person name="Martin F."/>
            <person name="Silar P."/>
            <person name="Natvig D.O."/>
            <person name="Lalanne C."/>
            <person name="Gautier V."/>
            <person name="Ament-Velasquez S.L."/>
            <person name="Kruys A."/>
            <person name="Hutchinson M.I."/>
            <person name="Powell A.J."/>
            <person name="Barry K."/>
            <person name="Miller A.N."/>
            <person name="Grigoriev I.V."/>
            <person name="Debuchy R."/>
            <person name="Gladieux P."/>
            <person name="Hiltunen Thoren M."/>
            <person name="Johannesson H."/>
        </authorList>
    </citation>
    <scope>NUCLEOTIDE SEQUENCE [LARGE SCALE GENOMIC DNA]</scope>
    <source>
        <strain evidence="3">CBS 284.82</strain>
    </source>
</reference>
<evidence type="ECO:0000256" key="1">
    <source>
        <dbReference type="SAM" id="SignalP"/>
    </source>
</evidence>
<sequence>MRFTKITVALVTISSAVAQRPANISICDDYTTALFKNNTAYSQATFLTALVNTVVIGNCEHPNVGVVVPGTLAKGTFNGTQDNLLPFFDGILNSTNRGGSSGVSVNCLDGGGAEPLKMNKPANDEKSNQDSLLIHLYPFFGSLLSCSMQGMPGFGAYAGDPSMFQVHKFMNEAPARATSRPSAWRSVKFLACAVHPPSRSSRARAPSCRPSVWSCRRTPFVNEYEAPMDSGSSTATNMMGPTQTGAAPTSTVSTAGVGRAGLGVA</sequence>
<gene>
    <name evidence="2" type="ORF">C8A01DRAFT_32027</name>
</gene>
<keyword evidence="1" id="KW-0732">Signal</keyword>
<organism evidence="2 3">
    <name type="scientific">Parachaetomium inaequale</name>
    <dbReference type="NCBI Taxonomy" id="2588326"/>
    <lineage>
        <taxon>Eukaryota</taxon>
        <taxon>Fungi</taxon>
        <taxon>Dikarya</taxon>
        <taxon>Ascomycota</taxon>
        <taxon>Pezizomycotina</taxon>
        <taxon>Sordariomycetes</taxon>
        <taxon>Sordariomycetidae</taxon>
        <taxon>Sordariales</taxon>
        <taxon>Chaetomiaceae</taxon>
        <taxon>Parachaetomium</taxon>
    </lineage>
</organism>
<dbReference type="Proteomes" id="UP001303115">
    <property type="component" value="Unassembled WGS sequence"/>
</dbReference>
<evidence type="ECO:0000313" key="2">
    <source>
        <dbReference type="EMBL" id="KAK4043928.1"/>
    </source>
</evidence>
<dbReference type="AlphaFoldDB" id="A0AAN6SVT6"/>
<name>A0AAN6SVT6_9PEZI</name>
<comment type="caution">
    <text evidence="2">The sequence shown here is derived from an EMBL/GenBank/DDBJ whole genome shotgun (WGS) entry which is preliminary data.</text>
</comment>
<keyword evidence="3" id="KW-1185">Reference proteome</keyword>
<feature type="chain" id="PRO_5042988921" evidence="1">
    <location>
        <begin position="19"/>
        <end position="265"/>
    </location>
</feature>
<accession>A0AAN6SVT6</accession>
<dbReference type="EMBL" id="MU854323">
    <property type="protein sequence ID" value="KAK4043928.1"/>
    <property type="molecule type" value="Genomic_DNA"/>
</dbReference>
<feature type="signal peptide" evidence="1">
    <location>
        <begin position="1"/>
        <end position="18"/>
    </location>
</feature>
<protein>
    <submittedName>
        <fullName evidence="2">Uncharacterized protein</fullName>
    </submittedName>
</protein>
<proteinExistence type="predicted"/>
<evidence type="ECO:0000313" key="3">
    <source>
        <dbReference type="Proteomes" id="UP001303115"/>
    </source>
</evidence>